<protein>
    <submittedName>
        <fullName evidence="7">Aminotransferase class I/II-fold pyridoxal phosphate-dependent enzyme</fullName>
    </submittedName>
</protein>
<reference evidence="7 8" key="1">
    <citation type="submission" date="2023-04" db="EMBL/GenBank/DDBJ databases">
        <title>Spirochaete genome identified in red abalone sample constitutes a novel genus.</title>
        <authorList>
            <person name="Sharma S.P."/>
            <person name="Purcell C.M."/>
            <person name="Hyde J.R."/>
            <person name="Severin A.J."/>
        </authorList>
    </citation>
    <scope>NUCLEOTIDE SEQUENCE [LARGE SCALE GENOMIC DNA]</scope>
    <source>
        <strain evidence="7 8">SP-2023</strain>
    </source>
</reference>
<dbReference type="InterPro" id="IPR001917">
    <property type="entry name" value="Aminotrans_II_pyridoxalP_BS"/>
</dbReference>
<gene>
    <name evidence="7" type="ORF">P0082_09835</name>
</gene>
<sequence>MPEGQSINHTAESTLPMSVNTERGEATRQRRGPVLSQENVQPTDIFEKCYGDDGYFGVYRKSDPRGVTRPILDAIPAPEMNYQGRNYIMWSVNNYLGLAGDPSIQDAARNALETHSVSAPMGSRMMSGNTSEHIALERAFARWQNKDAAILFNFGYMGVMGTISALAGPGDTVIVDKLAHACILDAAFLSRAKLRFFRHNDPNDLESVLKSVNQGRTGGVLIAIEGVYGMTGDIAKLKEICELKERYNARLFVDDAHGVGVVGEHGRGVADFCGVQDKVDIVLGTFAKAFASIGGFAATGQEVCDWISFNARTQVFAKSLPMIYVKSLQQTLELLSRDDFRRELMWQRSNALKEGLRSLGYTVGFGESPLCAVYISTAKGHETGEKVLSYLRERGIFVTGVVYPVIPPGLVMFRLIPTAGHSEEHVAKTLEVFAEMREGLSIGAVEGGELEKIKKLYRMV</sequence>
<dbReference type="PANTHER" id="PTHR13693">
    <property type="entry name" value="CLASS II AMINOTRANSFERASE/8-AMINO-7-OXONONANOATE SYNTHASE"/>
    <property type="match status" value="1"/>
</dbReference>
<feature type="compositionally biased region" description="Polar residues" evidence="5">
    <location>
        <begin position="1"/>
        <end position="21"/>
    </location>
</feature>
<evidence type="ECO:0000256" key="5">
    <source>
        <dbReference type="SAM" id="MobiDB-lite"/>
    </source>
</evidence>
<organism evidence="7 8">
    <name type="scientific">Candidatus Haliotispira prima</name>
    <dbReference type="NCBI Taxonomy" id="3034016"/>
    <lineage>
        <taxon>Bacteria</taxon>
        <taxon>Pseudomonadati</taxon>
        <taxon>Spirochaetota</taxon>
        <taxon>Spirochaetia</taxon>
        <taxon>Spirochaetales</taxon>
        <taxon>Spirochaetaceae</taxon>
        <taxon>Candidatus Haliotispira</taxon>
    </lineage>
</organism>
<dbReference type="Proteomes" id="UP001228690">
    <property type="component" value="Chromosome"/>
</dbReference>
<keyword evidence="7" id="KW-0032">Aminotransferase</keyword>
<dbReference type="InterPro" id="IPR004839">
    <property type="entry name" value="Aminotransferase_I/II_large"/>
</dbReference>
<dbReference type="InterPro" id="IPR015421">
    <property type="entry name" value="PyrdxlP-dep_Trfase_major"/>
</dbReference>
<evidence type="ECO:0000256" key="2">
    <source>
        <dbReference type="ARBA" id="ARBA00022679"/>
    </source>
</evidence>
<dbReference type="GO" id="GO:0008483">
    <property type="term" value="F:transaminase activity"/>
    <property type="evidence" value="ECO:0007669"/>
    <property type="project" value="UniProtKB-KW"/>
</dbReference>
<evidence type="ECO:0000313" key="7">
    <source>
        <dbReference type="EMBL" id="WGK68774.1"/>
    </source>
</evidence>
<dbReference type="InterPro" id="IPR015422">
    <property type="entry name" value="PyrdxlP-dep_Trfase_small"/>
</dbReference>
<comment type="similarity">
    <text evidence="4">Belongs to the class-II pyridoxal-phosphate-dependent aminotransferase family.</text>
</comment>
<dbReference type="Gene3D" id="3.40.640.10">
    <property type="entry name" value="Type I PLP-dependent aspartate aminotransferase-like (Major domain)"/>
    <property type="match status" value="1"/>
</dbReference>
<evidence type="ECO:0000313" key="8">
    <source>
        <dbReference type="Proteomes" id="UP001228690"/>
    </source>
</evidence>
<dbReference type="PROSITE" id="PS00599">
    <property type="entry name" value="AA_TRANSFER_CLASS_2"/>
    <property type="match status" value="1"/>
</dbReference>
<dbReference type="PANTHER" id="PTHR13693:SF3">
    <property type="entry name" value="LD36009P"/>
    <property type="match status" value="1"/>
</dbReference>
<dbReference type="Gene3D" id="3.90.1150.10">
    <property type="entry name" value="Aspartate Aminotransferase, domain 1"/>
    <property type="match status" value="1"/>
</dbReference>
<proteinExistence type="inferred from homology"/>
<dbReference type="InterPro" id="IPR050087">
    <property type="entry name" value="AON_synthase_class-II"/>
</dbReference>
<dbReference type="SUPFAM" id="SSF53383">
    <property type="entry name" value="PLP-dependent transferases"/>
    <property type="match status" value="1"/>
</dbReference>
<evidence type="ECO:0000256" key="1">
    <source>
        <dbReference type="ARBA" id="ARBA00001933"/>
    </source>
</evidence>
<keyword evidence="3 4" id="KW-0663">Pyridoxal phosphate</keyword>
<evidence type="ECO:0000256" key="3">
    <source>
        <dbReference type="ARBA" id="ARBA00022898"/>
    </source>
</evidence>
<dbReference type="RefSeq" id="WP_326926960.1">
    <property type="nucleotide sequence ID" value="NZ_CP123443.1"/>
</dbReference>
<evidence type="ECO:0000259" key="6">
    <source>
        <dbReference type="Pfam" id="PF00155"/>
    </source>
</evidence>
<accession>A0ABY8MFJ9</accession>
<keyword evidence="2" id="KW-0808">Transferase</keyword>
<dbReference type="EMBL" id="CP123443">
    <property type="protein sequence ID" value="WGK68774.1"/>
    <property type="molecule type" value="Genomic_DNA"/>
</dbReference>
<comment type="cofactor">
    <cofactor evidence="1 4">
        <name>pyridoxal 5'-phosphate</name>
        <dbReference type="ChEBI" id="CHEBI:597326"/>
    </cofactor>
</comment>
<name>A0ABY8MFJ9_9SPIO</name>
<evidence type="ECO:0000256" key="4">
    <source>
        <dbReference type="RuleBase" id="RU003693"/>
    </source>
</evidence>
<feature type="domain" description="Aminotransferase class I/classII large" evidence="6">
    <location>
        <begin position="86"/>
        <end position="431"/>
    </location>
</feature>
<dbReference type="Pfam" id="PF00155">
    <property type="entry name" value="Aminotran_1_2"/>
    <property type="match status" value="1"/>
</dbReference>
<keyword evidence="8" id="KW-1185">Reference proteome</keyword>
<dbReference type="InterPro" id="IPR015424">
    <property type="entry name" value="PyrdxlP-dep_Trfase"/>
</dbReference>
<feature type="region of interest" description="Disordered" evidence="5">
    <location>
        <begin position="1"/>
        <end position="34"/>
    </location>
</feature>